<proteinExistence type="predicted"/>
<evidence type="ECO:0000313" key="4">
    <source>
        <dbReference type="Proteomes" id="UP000221168"/>
    </source>
</evidence>
<keyword evidence="4" id="KW-1185">Reference proteome</keyword>
<feature type="domain" description="Serine aminopeptidase S33" evidence="1">
    <location>
        <begin position="324"/>
        <end position="538"/>
    </location>
</feature>
<dbReference type="SUPFAM" id="SSF53474">
    <property type="entry name" value="alpha/beta-Hydrolases"/>
    <property type="match status" value="2"/>
</dbReference>
<accession>A0A2G1QHV7</accession>
<protein>
    <recommendedName>
        <fullName evidence="5">Serine aminopeptidase S33 domain-containing protein</fullName>
    </recommendedName>
</protein>
<dbReference type="OrthoDB" id="249225at2"/>
<reference evidence="3 4" key="1">
    <citation type="submission" date="2017-10" db="EMBL/GenBank/DDBJ databases">
        <title>Sedimentibacterium mangrovi gen. nov., sp. nov., a novel member of family Phyllobacteriacea isolated from mangrove sediment.</title>
        <authorList>
            <person name="Liao H."/>
            <person name="Tian Y."/>
        </authorList>
    </citation>
    <scope>NUCLEOTIDE SEQUENCE [LARGE SCALE GENOMIC DNA]</scope>
    <source>
        <strain evidence="3 4">X9-2-2</strain>
    </source>
</reference>
<feature type="domain" description="AB hydrolase-1" evidence="2">
    <location>
        <begin position="60"/>
        <end position="272"/>
    </location>
</feature>
<evidence type="ECO:0000313" key="3">
    <source>
        <dbReference type="EMBL" id="PHP65127.1"/>
    </source>
</evidence>
<dbReference type="PANTHER" id="PTHR43265:SF1">
    <property type="entry name" value="ESTERASE ESTD"/>
    <property type="match status" value="1"/>
</dbReference>
<dbReference type="GO" id="GO:0052689">
    <property type="term" value="F:carboxylic ester hydrolase activity"/>
    <property type="evidence" value="ECO:0007669"/>
    <property type="project" value="TreeGrafter"/>
</dbReference>
<name>A0A2G1QHV7_9HYPH</name>
<dbReference type="Pfam" id="PF12146">
    <property type="entry name" value="Hydrolase_4"/>
    <property type="match status" value="1"/>
</dbReference>
<evidence type="ECO:0000259" key="1">
    <source>
        <dbReference type="Pfam" id="PF12146"/>
    </source>
</evidence>
<dbReference type="PANTHER" id="PTHR43265">
    <property type="entry name" value="ESTERASE ESTD"/>
    <property type="match status" value="1"/>
</dbReference>
<dbReference type="AlphaFoldDB" id="A0A2G1QHV7"/>
<gene>
    <name evidence="3" type="ORF">CSC94_20625</name>
</gene>
<dbReference type="EMBL" id="PDVP01000018">
    <property type="protein sequence ID" value="PHP65127.1"/>
    <property type="molecule type" value="Genomic_DNA"/>
</dbReference>
<sequence>MQHERPVVRPAGGPSVDQPGLAEPVAFDSIAGWFHPACGKTAVLLASPWGYEELCSRKSFRLLGEKLAAAGISCLRFDYPGSGHSLGDAAAIADDHAWRKATRRALAELRALCRPDRVILAGQGIGAAFAADLAGESGVDGLILMAPVTKGRSYLRELAAWTAMTRPTFRVETTDGPQGGLMAGGFCLSAATVGEWRGLTLDGSGPEGPVRTLLVARPDHPGDAAIAEAFAAAGHPADRLTFEGYADYTKDPTLSVVPEKTLNAIVTWCGDHFPSSITMPAVRPVPEGRAINRSTDFTEELLRFGDGRMFFGVLAQPRGPASRTAVVFLNSGYDHAIGWGRMTTGFARALAGDGYVSLRYDGAGIGESRYWPGQQGQVLYGARQADDVRAALDRLFASAEVDRAVLFGRCSGAYLALLAAASDDRVGGAVLVNPRRLVWNPAEDVETAIREPLQTLATYRRKMTDAKMIKRVLSGEVSPAVAARKLFRAVHKVADRKFAPVLRGLSGHYRLTRVADTRLKALEKRGAPVQFLYSAGDPGLPDLAARFGDDYRGLSRYSNVELAFIEDADHNVTPLPARAEVYAVLRRLLIRATAGR</sequence>
<dbReference type="Proteomes" id="UP000221168">
    <property type="component" value="Unassembled WGS sequence"/>
</dbReference>
<dbReference type="RefSeq" id="WP_099308273.1">
    <property type="nucleotide sequence ID" value="NZ_PDVP01000018.1"/>
</dbReference>
<evidence type="ECO:0008006" key="5">
    <source>
        <dbReference type="Google" id="ProtNLM"/>
    </source>
</evidence>
<dbReference type="InterPro" id="IPR029058">
    <property type="entry name" value="AB_hydrolase_fold"/>
</dbReference>
<evidence type="ECO:0000259" key="2">
    <source>
        <dbReference type="Pfam" id="PF12697"/>
    </source>
</evidence>
<dbReference type="InterPro" id="IPR000073">
    <property type="entry name" value="AB_hydrolase_1"/>
</dbReference>
<dbReference type="InterPro" id="IPR022742">
    <property type="entry name" value="Hydrolase_4"/>
</dbReference>
<dbReference type="Pfam" id="PF12697">
    <property type="entry name" value="Abhydrolase_6"/>
    <property type="match status" value="1"/>
</dbReference>
<organism evidence="3 4">
    <name type="scientific">Zhengella mangrovi</name>
    <dbReference type="NCBI Taxonomy" id="1982044"/>
    <lineage>
        <taxon>Bacteria</taxon>
        <taxon>Pseudomonadati</taxon>
        <taxon>Pseudomonadota</taxon>
        <taxon>Alphaproteobacteria</taxon>
        <taxon>Hyphomicrobiales</taxon>
        <taxon>Notoacmeibacteraceae</taxon>
        <taxon>Zhengella</taxon>
    </lineage>
</organism>
<dbReference type="Gene3D" id="3.40.50.1820">
    <property type="entry name" value="alpha/beta hydrolase"/>
    <property type="match status" value="2"/>
</dbReference>
<comment type="caution">
    <text evidence="3">The sequence shown here is derived from an EMBL/GenBank/DDBJ whole genome shotgun (WGS) entry which is preliminary data.</text>
</comment>
<dbReference type="InterPro" id="IPR053145">
    <property type="entry name" value="AB_hydrolase_Est10"/>
</dbReference>